<reference evidence="1 2" key="1">
    <citation type="submission" date="2018-08" db="EMBL/GenBank/DDBJ databases">
        <title>The draft genome of Acinetobacter sichuanensis strain WCHAc060041.</title>
        <authorList>
            <person name="Qin J."/>
            <person name="Feng Y."/>
            <person name="Zong Z."/>
        </authorList>
    </citation>
    <scope>NUCLEOTIDE SEQUENCE [LARGE SCALE GENOMIC DNA]</scope>
    <source>
        <strain evidence="1 2">WCHAc060041</strain>
    </source>
</reference>
<sequence>MLVQSLNFIISGKVSIFKKKTHTGWVMEFVMEFPENIAKQLDGDSIGAIRAWRHQVICKLIEAGVVDPEEIKQSVDSLYKFVVSPVEKVQEGGVIPAGTRFSIWCGGLTLKHDTEVLESQEIVDDNIARRLIYEGNGNLILSESLKNKSDSKHP</sequence>
<name>A0A371YIQ6_9GAMM</name>
<dbReference type="Proteomes" id="UP000240957">
    <property type="component" value="Unassembled WGS sequence"/>
</dbReference>
<gene>
    <name evidence="1" type="ORF">C9E89_022565</name>
</gene>
<proteinExistence type="predicted"/>
<evidence type="ECO:0000313" key="2">
    <source>
        <dbReference type="Proteomes" id="UP000240957"/>
    </source>
</evidence>
<evidence type="ECO:0000313" key="1">
    <source>
        <dbReference type="EMBL" id="RFC81310.1"/>
    </source>
</evidence>
<dbReference type="AlphaFoldDB" id="A0A371YIQ6"/>
<dbReference type="EMBL" id="PYIX02000145">
    <property type="protein sequence ID" value="RFC81310.1"/>
    <property type="molecule type" value="Genomic_DNA"/>
</dbReference>
<comment type="caution">
    <text evidence="1">The sequence shown here is derived from an EMBL/GenBank/DDBJ whole genome shotgun (WGS) entry which is preliminary data.</text>
</comment>
<accession>A0A371YIQ6</accession>
<protein>
    <submittedName>
        <fullName evidence="1">Uncharacterized protein</fullName>
    </submittedName>
</protein>
<organism evidence="1 2">
    <name type="scientific">Acinetobacter sichuanensis</name>
    <dbReference type="NCBI Taxonomy" id="2136183"/>
    <lineage>
        <taxon>Bacteria</taxon>
        <taxon>Pseudomonadati</taxon>
        <taxon>Pseudomonadota</taxon>
        <taxon>Gammaproteobacteria</taxon>
        <taxon>Moraxellales</taxon>
        <taxon>Moraxellaceae</taxon>
        <taxon>Acinetobacter</taxon>
    </lineage>
</organism>